<keyword evidence="1" id="KW-0812">Transmembrane</keyword>
<organism evidence="2 3">
    <name type="scientific">Candidatus Azambacteria bacterium GW2011_GWC1_46_13</name>
    <dbReference type="NCBI Taxonomy" id="1618619"/>
    <lineage>
        <taxon>Bacteria</taxon>
        <taxon>Candidatus Azamiibacteriota</taxon>
    </lineage>
</organism>
<dbReference type="PROSITE" id="PS51257">
    <property type="entry name" value="PROKAR_LIPOPROTEIN"/>
    <property type="match status" value="1"/>
</dbReference>
<proteinExistence type="predicted"/>
<sequence length="182" mass="19562">MKNYLKYVLIAVIAITVGCAVGFGAGFWYGQKSGYESGKQAGVETGKQESAQEVSELNRALEVFYPPLPEDIRSVSGEIKSIQGDVIELEISSLTERILPGKEPKKEIRKITVGKDAPIVKVDLTMPPSPIIGPEGAPVGPEEKKIPLSDLKVGDTVTAEAAENIKTKQEFNAVKVSLLVLP</sequence>
<dbReference type="Proteomes" id="UP000034569">
    <property type="component" value="Unassembled WGS sequence"/>
</dbReference>
<evidence type="ECO:0000313" key="2">
    <source>
        <dbReference type="EMBL" id="KKU21991.1"/>
    </source>
</evidence>
<gene>
    <name evidence="2" type="ORF">UX33_C0017G0007</name>
</gene>
<evidence type="ECO:0000256" key="1">
    <source>
        <dbReference type="SAM" id="Phobius"/>
    </source>
</evidence>
<dbReference type="EMBL" id="LCLU01000017">
    <property type="protein sequence ID" value="KKU21991.1"/>
    <property type="molecule type" value="Genomic_DNA"/>
</dbReference>
<protein>
    <recommendedName>
        <fullName evidence="4">DUF5666 domain-containing protein</fullName>
    </recommendedName>
</protein>
<evidence type="ECO:0000313" key="3">
    <source>
        <dbReference type="Proteomes" id="UP000034569"/>
    </source>
</evidence>
<feature type="transmembrane region" description="Helical" evidence="1">
    <location>
        <begin position="7"/>
        <end position="29"/>
    </location>
</feature>
<keyword evidence="1" id="KW-0472">Membrane</keyword>
<name>A0A0G1NNH1_9BACT</name>
<dbReference type="AlphaFoldDB" id="A0A0G1NNH1"/>
<evidence type="ECO:0008006" key="4">
    <source>
        <dbReference type="Google" id="ProtNLM"/>
    </source>
</evidence>
<keyword evidence="1" id="KW-1133">Transmembrane helix</keyword>
<reference evidence="2 3" key="1">
    <citation type="journal article" date="2015" name="Nature">
        <title>rRNA introns, odd ribosomes, and small enigmatic genomes across a large radiation of phyla.</title>
        <authorList>
            <person name="Brown C.T."/>
            <person name="Hug L.A."/>
            <person name="Thomas B.C."/>
            <person name="Sharon I."/>
            <person name="Castelle C.J."/>
            <person name="Singh A."/>
            <person name="Wilkins M.J."/>
            <person name="Williams K.H."/>
            <person name="Banfield J.F."/>
        </authorList>
    </citation>
    <scope>NUCLEOTIDE SEQUENCE [LARGE SCALE GENOMIC DNA]</scope>
</reference>
<accession>A0A0G1NNH1</accession>
<comment type="caution">
    <text evidence="2">The sequence shown here is derived from an EMBL/GenBank/DDBJ whole genome shotgun (WGS) entry which is preliminary data.</text>
</comment>